<dbReference type="Pfam" id="PF01850">
    <property type="entry name" value="PIN"/>
    <property type="match status" value="1"/>
</dbReference>
<evidence type="ECO:0000256" key="3">
    <source>
        <dbReference type="ARBA" id="ARBA00022723"/>
    </source>
</evidence>
<evidence type="ECO:0000256" key="4">
    <source>
        <dbReference type="ARBA" id="ARBA00022801"/>
    </source>
</evidence>
<comment type="cofactor">
    <cofactor evidence="5">
        <name>Mg(2+)</name>
        <dbReference type="ChEBI" id="CHEBI:18420"/>
    </cofactor>
</comment>
<dbReference type="EC" id="3.1.-.-" evidence="5"/>
<dbReference type="InterPro" id="IPR002716">
    <property type="entry name" value="PIN_dom"/>
</dbReference>
<sequence length="120" mass="12918">MILVDTSVWVDHLRADDPMLRGLLEAGLVLTHPFVIGEIALGHLRQRRMVLAALDNLSQAVMATEAEVRGLIEAEALAGSGIGYLDAHLLAASRLSAARLWTRDRRLAALGARLGLAYPA</sequence>
<keyword evidence="8" id="KW-1185">Reference proteome</keyword>
<comment type="similarity">
    <text evidence="5">Belongs to the PINc/VapC protein family.</text>
</comment>
<dbReference type="HAMAP" id="MF_00265">
    <property type="entry name" value="VapC_Nob1"/>
    <property type="match status" value="1"/>
</dbReference>
<comment type="function">
    <text evidence="5">Toxic component of a toxin-antitoxin (TA) system. An RNase.</text>
</comment>
<evidence type="ECO:0000256" key="5">
    <source>
        <dbReference type="HAMAP-Rule" id="MF_00265"/>
    </source>
</evidence>
<dbReference type="RefSeq" id="WP_202827811.1">
    <property type="nucleotide sequence ID" value="NZ_JAEUXJ010000012.1"/>
</dbReference>
<dbReference type="EMBL" id="JAEUXJ010000012">
    <property type="protein sequence ID" value="MBL6458064.1"/>
    <property type="molecule type" value="Genomic_DNA"/>
</dbReference>
<dbReference type="InterPro" id="IPR029060">
    <property type="entry name" value="PIN-like_dom_sf"/>
</dbReference>
<keyword evidence="5" id="KW-0800">Toxin</keyword>
<evidence type="ECO:0000256" key="2">
    <source>
        <dbReference type="ARBA" id="ARBA00022722"/>
    </source>
</evidence>
<reference evidence="7 8" key="1">
    <citation type="submission" date="2021-01" db="EMBL/GenBank/DDBJ databases">
        <title>Belnapia mucosa sp. nov. and Belnapia arida sp. nov., isolated from the Tabernas Desert (Almeria, Spain).</title>
        <authorList>
            <person name="Molina-Menor E."/>
            <person name="Vidal-Verdu A."/>
            <person name="Calonge A."/>
            <person name="Satari L."/>
            <person name="Pereto Magraner J."/>
            <person name="Porcar Miralles M."/>
        </authorList>
    </citation>
    <scope>NUCLEOTIDE SEQUENCE [LARGE SCALE GENOMIC DNA]</scope>
    <source>
        <strain evidence="7 8">T6</strain>
    </source>
</reference>
<feature type="domain" description="PIN" evidence="6">
    <location>
        <begin position="2"/>
        <end position="110"/>
    </location>
</feature>
<dbReference type="Proteomes" id="UP000606490">
    <property type="component" value="Unassembled WGS sequence"/>
</dbReference>
<protein>
    <recommendedName>
        <fullName evidence="5">Ribonuclease VapC</fullName>
        <shortName evidence="5">RNase VapC</shortName>
        <ecNumber evidence="5">3.1.-.-</ecNumber>
    </recommendedName>
    <alternativeName>
        <fullName evidence="5">Toxin VapC</fullName>
    </alternativeName>
</protein>
<keyword evidence="4 5" id="KW-0378">Hydrolase</keyword>
<keyword evidence="2 5" id="KW-0540">Nuclease</keyword>
<evidence type="ECO:0000313" key="8">
    <source>
        <dbReference type="Proteomes" id="UP000606490"/>
    </source>
</evidence>
<dbReference type="InterPro" id="IPR022907">
    <property type="entry name" value="VapC_family"/>
</dbReference>
<evidence type="ECO:0000256" key="1">
    <source>
        <dbReference type="ARBA" id="ARBA00022649"/>
    </source>
</evidence>
<evidence type="ECO:0000259" key="6">
    <source>
        <dbReference type="Pfam" id="PF01850"/>
    </source>
</evidence>
<dbReference type="SUPFAM" id="SSF88723">
    <property type="entry name" value="PIN domain-like"/>
    <property type="match status" value="1"/>
</dbReference>
<evidence type="ECO:0000313" key="7">
    <source>
        <dbReference type="EMBL" id="MBL6458064.1"/>
    </source>
</evidence>
<keyword evidence="5" id="KW-0460">Magnesium</keyword>
<keyword evidence="1 5" id="KW-1277">Toxin-antitoxin system</keyword>
<feature type="binding site" evidence="5">
    <location>
        <position position="86"/>
    </location>
    <ligand>
        <name>Mg(2+)</name>
        <dbReference type="ChEBI" id="CHEBI:18420"/>
    </ligand>
</feature>
<feature type="binding site" evidence="5">
    <location>
        <position position="5"/>
    </location>
    <ligand>
        <name>Mg(2+)</name>
        <dbReference type="ChEBI" id="CHEBI:18420"/>
    </ligand>
</feature>
<proteinExistence type="inferred from homology"/>
<name>A0ABS1V8R8_9PROT</name>
<organism evidence="7 8">
    <name type="scientific">Belnapia mucosa</name>
    <dbReference type="NCBI Taxonomy" id="2804532"/>
    <lineage>
        <taxon>Bacteria</taxon>
        <taxon>Pseudomonadati</taxon>
        <taxon>Pseudomonadota</taxon>
        <taxon>Alphaproteobacteria</taxon>
        <taxon>Acetobacterales</taxon>
        <taxon>Roseomonadaceae</taxon>
        <taxon>Belnapia</taxon>
    </lineage>
</organism>
<gene>
    <name evidence="5" type="primary">vapC</name>
    <name evidence="7" type="ORF">JMJ55_22260</name>
</gene>
<comment type="caution">
    <text evidence="7">The sequence shown here is derived from an EMBL/GenBank/DDBJ whole genome shotgun (WGS) entry which is preliminary data.</text>
</comment>
<accession>A0ABS1V8R8</accession>
<dbReference type="Gene3D" id="3.40.50.1010">
    <property type="entry name" value="5'-nuclease"/>
    <property type="match status" value="1"/>
</dbReference>
<keyword evidence="3 5" id="KW-0479">Metal-binding</keyword>